<protein>
    <submittedName>
        <fullName evidence="8">Uncharacterized protein</fullName>
    </submittedName>
</protein>
<dbReference type="InterPro" id="IPR047153">
    <property type="entry name" value="TRIM45/56/19-like"/>
</dbReference>
<comment type="caution">
    <text evidence="8">The sequence shown here is derived from an EMBL/GenBank/DDBJ whole genome shotgun (WGS) entry which is preliminary data.</text>
</comment>
<dbReference type="InterPro" id="IPR011042">
    <property type="entry name" value="6-blade_b-propeller_TolB-like"/>
</dbReference>
<gene>
    <name evidence="8" type="ORF">CHS0354_032150</name>
</gene>
<organism evidence="8 9">
    <name type="scientific">Potamilus streckersoni</name>
    <dbReference type="NCBI Taxonomy" id="2493646"/>
    <lineage>
        <taxon>Eukaryota</taxon>
        <taxon>Metazoa</taxon>
        <taxon>Spiralia</taxon>
        <taxon>Lophotrochozoa</taxon>
        <taxon>Mollusca</taxon>
        <taxon>Bivalvia</taxon>
        <taxon>Autobranchia</taxon>
        <taxon>Heteroconchia</taxon>
        <taxon>Palaeoheterodonta</taxon>
        <taxon>Unionida</taxon>
        <taxon>Unionoidea</taxon>
        <taxon>Unionidae</taxon>
        <taxon>Ambleminae</taxon>
        <taxon>Lampsilini</taxon>
        <taxon>Potamilus</taxon>
    </lineage>
</organism>
<keyword evidence="4" id="KW-0862">Zinc</keyword>
<name>A0AAE0WDC8_9BIVA</name>
<proteinExistence type="predicted"/>
<dbReference type="InterPro" id="IPR013083">
    <property type="entry name" value="Znf_RING/FYVE/PHD"/>
</dbReference>
<reference evidence="8" key="3">
    <citation type="submission" date="2023-05" db="EMBL/GenBank/DDBJ databases">
        <authorList>
            <person name="Smith C.H."/>
        </authorList>
    </citation>
    <scope>NUCLEOTIDE SEQUENCE</scope>
    <source>
        <strain evidence="8">CHS0354</strain>
        <tissue evidence="8">Mantle</tissue>
    </source>
</reference>
<dbReference type="CDD" id="cd19757">
    <property type="entry name" value="Bbox1"/>
    <property type="match status" value="1"/>
</dbReference>
<dbReference type="InterPro" id="IPR000315">
    <property type="entry name" value="Znf_B-box"/>
</dbReference>
<evidence type="ECO:0000313" key="8">
    <source>
        <dbReference type="EMBL" id="KAK3610064.1"/>
    </source>
</evidence>
<dbReference type="InterPro" id="IPR017907">
    <property type="entry name" value="Znf_RING_CS"/>
</dbReference>
<keyword evidence="1" id="KW-0597">Phosphoprotein</keyword>
<dbReference type="GO" id="GO:0008270">
    <property type="term" value="F:zinc ion binding"/>
    <property type="evidence" value="ECO:0007669"/>
    <property type="project" value="UniProtKB-KW"/>
</dbReference>
<dbReference type="SMART" id="SM00336">
    <property type="entry name" value="BBOX"/>
    <property type="match status" value="2"/>
</dbReference>
<evidence type="ECO:0000313" key="9">
    <source>
        <dbReference type="Proteomes" id="UP001195483"/>
    </source>
</evidence>
<dbReference type="PROSITE" id="PS50089">
    <property type="entry name" value="ZF_RING_2"/>
    <property type="match status" value="1"/>
</dbReference>
<reference evidence="8" key="1">
    <citation type="journal article" date="2021" name="Genome Biol. Evol.">
        <title>A High-Quality Reference Genome for a Parasitic Bivalve with Doubly Uniparental Inheritance (Bivalvia: Unionida).</title>
        <authorList>
            <person name="Smith C.H."/>
        </authorList>
    </citation>
    <scope>NUCLEOTIDE SEQUENCE</scope>
    <source>
        <strain evidence="8">CHS0354</strain>
    </source>
</reference>
<feature type="domain" description="RING-type" evidence="6">
    <location>
        <begin position="16"/>
        <end position="64"/>
    </location>
</feature>
<dbReference type="InterPro" id="IPR027370">
    <property type="entry name" value="Znf-RING_euk"/>
</dbReference>
<dbReference type="PROSITE" id="PS50119">
    <property type="entry name" value="ZF_BBOX"/>
    <property type="match status" value="1"/>
</dbReference>
<keyword evidence="2" id="KW-0479">Metal-binding</keyword>
<dbReference type="Gene3D" id="3.30.40.10">
    <property type="entry name" value="Zinc/RING finger domain, C3HC4 (zinc finger)"/>
    <property type="match status" value="1"/>
</dbReference>
<dbReference type="PANTHER" id="PTHR25462:SF296">
    <property type="entry name" value="MEIOTIC P26, ISOFORM F"/>
    <property type="match status" value="1"/>
</dbReference>
<evidence type="ECO:0000256" key="4">
    <source>
        <dbReference type="ARBA" id="ARBA00022833"/>
    </source>
</evidence>
<evidence type="ECO:0000256" key="3">
    <source>
        <dbReference type="ARBA" id="ARBA00022771"/>
    </source>
</evidence>
<keyword evidence="3 5" id="KW-0863">Zinc-finger</keyword>
<evidence type="ECO:0000256" key="1">
    <source>
        <dbReference type="ARBA" id="ARBA00022553"/>
    </source>
</evidence>
<dbReference type="Gene3D" id="3.30.160.60">
    <property type="entry name" value="Classic Zinc Finger"/>
    <property type="match status" value="1"/>
</dbReference>
<feature type="domain" description="B box-type" evidence="7">
    <location>
        <begin position="166"/>
        <end position="203"/>
    </location>
</feature>
<evidence type="ECO:0000259" key="6">
    <source>
        <dbReference type="PROSITE" id="PS50089"/>
    </source>
</evidence>
<sequence length="662" mass="75388">MATATTDSSLNDERGCPICLDGFTSPRQLPCLHSFCEHCLQDYVTKMTSSTYKTIQEFMCPVCRAVTRPANKEKPVREWASLFPNSPFPLVGKSKVERCCEVCWNSSDKSKNLAKKFCIVCEEYMCDNCAVYHQNMKMTKSHELITIEQLENNPENRIRFSEGFGCPEHGNEDIKFYCRNHETACCGTCFFLDHKACQNVLQLKENLSGLLKEVNSQKIMEQLRKLEAHLENFMEMNDESIGIMESHVNNISADIGDIRKKFNDVLDNVEKMVKLEGNRIYKDWLIRKQEQNYQCQSLVRAIGNSHSLLKTIGQYGSDTQKFLVNSKTLKQLRCYSNQIREKFEKVDSIRTRLELDSNMKAVLSKNAVGLVKIVCEEEVKDLQCTSLVMPVQKRNVELSRVIDLHSPSENPLYFGIVQLPDGNIVLADSKNSTCCLYDSSYNFITSHKLPGKPDGMCLLGDNELVVTMPAMKMVQFCSIWDRTIRDTGTLAIKYKCVGVDAVNRMEIVVSGPANDTRCNNKCYWSLINRNGNVKLHHEFDCRETSYTFVALNMSKSRVYISVNKANAVYCFGLTDGKRYFVYLSNDLRSPRCITVDSEDNVYVVGFSSNNIHKLSPDGVKLQIIASGIPEKPRGISFSYSREHFVITNIGLLNSKLHYFVNK</sequence>
<reference evidence="8" key="2">
    <citation type="journal article" date="2021" name="Genome Biol. Evol.">
        <title>Developing a high-quality reference genome for a parasitic bivalve with doubly uniparental inheritance (Bivalvia: Unionida).</title>
        <authorList>
            <person name="Smith C.H."/>
        </authorList>
    </citation>
    <scope>NUCLEOTIDE SEQUENCE</scope>
    <source>
        <strain evidence="8">CHS0354</strain>
        <tissue evidence="8">Mantle</tissue>
    </source>
</reference>
<evidence type="ECO:0000259" key="7">
    <source>
        <dbReference type="PROSITE" id="PS50119"/>
    </source>
</evidence>
<dbReference type="PROSITE" id="PS00518">
    <property type="entry name" value="ZF_RING_1"/>
    <property type="match status" value="1"/>
</dbReference>
<dbReference type="Proteomes" id="UP001195483">
    <property type="component" value="Unassembled WGS sequence"/>
</dbReference>
<dbReference type="Gene3D" id="2.120.10.30">
    <property type="entry name" value="TolB, C-terminal domain"/>
    <property type="match status" value="2"/>
</dbReference>
<dbReference type="EMBL" id="JAEAOA010001908">
    <property type="protein sequence ID" value="KAK3610064.1"/>
    <property type="molecule type" value="Genomic_DNA"/>
</dbReference>
<dbReference type="SUPFAM" id="SSF57850">
    <property type="entry name" value="RING/U-box"/>
    <property type="match status" value="1"/>
</dbReference>
<dbReference type="InterPro" id="IPR001841">
    <property type="entry name" value="Znf_RING"/>
</dbReference>
<dbReference type="Pfam" id="PF13445">
    <property type="entry name" value="zf-RING_UBOX"/>
    <property type="match status" value="1"/>
</dbReference>
<evidence type="ECO:0000256" key="2">
    <source>
        <dbReference type="ARBA" id="ARBA00022723"/>
    </source>
</evidence>
<dbReference type="SMART" id="SM00184">
    <property type="entry name" value="RING"/>
    <property type="match status" value="2"/>
</dbReference>
<dbReference type="SUPFAM" id="SSF101898">
    <property type="entry name" value="NHL repeat"/>
    <property type="match status" value="1"/>
</dbReference>
<keyword evidence="9" id="KW-1185">Reference proteome</keyword>
<accession>A0AAE0WDC8</accession>
<dbReference type="SUPFAM" id="SSF57845">
    <property type="entry name" value="B-box zinc-binding domain"/>
    <property type="match status" value="1"/>
</dbReference>
<dbReference type="AlphaFoldDB" id="A0AAE0WDC8"/>
<evidence type="ECO:0000256" key="5">
    <source>
        <dbReference type="PROSITE-ProRule" id="PRU00024"/>
    </source>
</evidence>
<dbReference type="PANTHER" id="PTHR25462">
    <property type="entry name" value="BONUS, ISOFORM C-RELATED"/>
    <property type="match status" value="1"/>
</dbReference>